<dbReference type="PANTHER" id="PTHR10039:SF14">
    <property type="entry name" value="NACHT DOMAIN-CONTAINING PROTEIN"/>
    <property type="match status" value="1"/>
</dbReference>
<sequence length="797" mass="90485">MSDSQFPQGPYGAEPNWASATPSSPRQQTSNDTTYDSSPPMVSYFPNARIGGIFNPNLSTVIGDQINNFNYTNHHWDLNTLWQAIADVGASHDSVTRYPLIGCHPETRKEILEMLQDWSREPLESPFYWLYGPAGHERCAKEGILVSSFFFSRNDPKRNNPTQLFLAVAYGLVRAIPPLQDIIGEVIQKDPAVLQSSIGTQFRELIEVPCRSFTDSWEPTWPSLVIIDGLDECQGNDVQQHILSILSPPSTSGAQCLPLRFLICSRPEPPIRECFDSSLLSPFSRRVVLDDSWEAYRDIRRYVHDRLDEIRQKPRYSRIKFPNPWPPHGVVNQLTDHSNGQFVYVSTAMGFVDSEFDDPRRRLEVVLKLAPKRDHEKPFHAVDVLYSYILSINPDRSMILNILALILYLPKGMGRVLHPTSRFPFPRHGSGMAWRSIENIEALLYLPEGQVDLALRAMHSVLGIADSEVRILHASFSDFLQDSSRSGDFFIEPTHYKSFTASRLIQYLVSFDFLYLEPESFASAVWHNWTGFCREVTTPTQELITALQNLKADSLYAALVYGGIEKPGWPGWHKEWQDIISNISTTVGWLERVASEQRELISRLRASTEGFHLSFEGSSRLDAALGLMYARSTEPSSYRLPGQTGITVKRGNFEYQVLSKDGPLEHLIEHIRSQIEHQPIYSSTSSCYRECTALLHAPSLTPTECFPGLFYVRVWHPSTTFISYLVDLVARDHDLCSIAVDALFSQEPNHSPLIGHATVTLPVLLSLFARVLPKIMGHARKPHKEIIFRNFLLWLKV</sequence>
<evidence type="ECO:0000256" key="2">
    <source>
        <dbReference type="SAM" id="MobiDB-lite"/>
    </source>
</evidence>
<feature type="domain" description="Nephrocystin 3-like N-terminal" evidence="3">
    <location>
        <begin position="114"/>
        <end position="266"/>
    </location>
</feature>
<accession>A0ABR3EME4</accession>
<name>A0ABR3EME4_9AGAR</name>
<organism evidence="4 5">
    <name type="scientific">Marasmius crinis-equi</name>
    <dbReference type="NCBI Taxonomy" id="585013"/>
    <lineage>
        <taxon>Eukaryota</taxon>
        <taxon>Fungi</taxon>
        <taxon>Dikarya</taxon>
        <taxon>Basidiomycota</taxon>
        <taxon>Agaricomycotina</taxon>
        <taxon>Agaricomycetes</taxon>
        <taxon>Agaricomycetidae</taxon>
        <taxon>Agaricales</taxon>
        <taxon>Marasmiineae</taxon>
        <taxon>Marasmiaceae</taxon>
        <taxon>Marasmius</taxon>
    </lineage>
</organism>
<protein>
    <recommendedName>
        <fullName evidence="3">Nephrocystin 3-like N-terminal domain-containing protein</fullName>
    </recommendedName>
</protein>
<feature type="region of interest" description="Disordered" evidence="2">
    <location>
        <begin position="1"/>
        <end position="38"/>
    </location>
</feature>
<keyword evidence="1" id="KW-0677">Repeat</keyword>
<dbReference type="EMBL" id="JBAHYK010003030">
    <property type="protein sequence ID" value="KAL0564044.1"/>
    <property type="molecule type" value="Genomic_DNA"/>
</dbReference>
<reference evidence="4 5" key="1">
    <citation type="submission" date="2024-02" db="EMBL/GenBank/DDBJ databases">
        <title>A draft genome for the cacao thread blight pathogen Marasmius crinis-equi.</title>
        <authorList>
            <person name="Cohen S.P."/>
            <person name="Baruah I.K."/>
            <person name="Amoako-Attah I."/>
            <person name="Bukari Y."/>
            <person name="Meinhardt L.W."/>
            <person name="Bailey B.A."/>
        </authorList>
    </citation>
    <scope>NUCLEOTIDE SEQUENCE [LARGE SCALE GENOMIC DNA]</scope>
    <source>
        <strain evidence="4 5">GH-76</strain>
    </source>
</reference>
<proteinExistence type="predicted"/>
<gene>
    <name evidence="4" type="ORF">V5O48_018013</name>
</gene>
<evidence type="ECO:0000256" key="1">
    <source>
        <dbReference type="ARBA" id="ARBA00022737"/>
    </source>
</evidence>
<dbReference type="Proteomes" id="UP001465976">
    <property type="component" value="Unassembled WGS sequence"/>
</dbReference>
<dbReference type="InterPro" id="IPR056884">
    <property type="entry name" value="NPHP3-like_N"/>
</dbReference>
<dbReference type="Pfam" id="PF24883">
    <property type="entry name" value="NPHP3_N"/>
    <property type="match status" value="1"/>
</dbReference>
<evidence type="ECO:0000259" key="3">
    <source>
        <dbReference type="Pfam" id="PF24883"/>
    </source>
</evidence>
<keyword evidence="5" id="KW-1185">Reference proteome</keyword>
<evidence type="ECO:0000313" key="4">
    <source>
        <dbReference type="EMBL" id="KAL0564044.1"/>
    </source>
</evidence>
<comment type="caution">
    <text evidence="4">The sequence shown here is derived from an EMBL/GenBank/DDBJ whole genome shotgun (WGS) entry which is preliminary data.</text>
</comment>
<dbReference type="PANTHER" id="PTHR10039">
    <property type="entry name" value="AMELOGENIN"/>
    <property type="match status" value="1"/>
</dbReference>
<feature type="compositionally biased region" description="Polar residues" evidence="2">
    <location>
        <begin position="18"/>
        <end position="37"/>
    </location>
</feature>
<evidence type="ECO:0000313" key="5">
    <source>
        <dbReference type="Proteomes" id="UP001465976"/>
    </source>
</evidence>